<dbReference type="Pfam" id="PF13472">
    <property type="entry name" value="Lipase_GDSL_2"/>
    <property type="match status" value="1"/>
</dbReference>
<dbReference type="InterPro" id="IPR013830">
    <property type="entry name" value="SGNH_hydro"/>
</dbReference>
<dbReference type="Gene3D" id="3.40.50.1110">
    <property type="entry name" value="SGNH hydrolase"/>
    <property type="match status" value="1"/>
</dbReference>
<dbReference type="AlphaFoldDB" id="A0A1Y5HU50"/>
<dbReference type="Proteomes" id="UP000227088">
    <property type="component" value="Unassembled WGS sequence"/>
</dbReference>
<organism evidence="2 3">
    <name type="scientific">Oleispira antarctica</name>
    <dbReference type="NCBI Taxonomy" id="188908"/>
    <lineage>
        <taxon>Bacteria</taxon>
        <taxon>Pseudomonadati</taxon>
        <taxon>Pseudomonadota</taxon>
        <taxon>Gammaproteobacteria</taxon>
        <taxon>Oceanospirillales</taxon>
        <taxon>Oceanospirillaceae</taxon>
        <taxon>Oleispira</taxon>
    </lineage>
</organism>
<dbReference type="SUPFAM" id="SSF52266">
    <property type="entry name" value="SGNH hydrolase"/>
    <property type="match status" value="1"/>
</dbReference>
<dbReference type="InterPro" id="IPR051532">
    <property type="entry name" value="Ester_Hydrolysis_Enzymes"/>
</dbReference>
<dbReference type="EMBL" id="MABE01000233">
    <property type="protein sequence ID" value="OUS40838.1"/>
    <property type="molecule type" value="Genomic_DNA"/>
</dbReference>
<dbReference type="GO" id="GO:0004622">
    <property type="term" value="F:phosphatidylcholine lysophospholipase activity"/>
    <property type="evidence" value="ECO:0007669"/>
    <property type="project" value="TreeGrafter"/>
</dbReference>
<feature type="non-terminal residue" evidence="2">
    <location>
        <position position="160"/>
    </location>
</feature>
<evidence type="ECO:0000313" key="2">
    <source>
        <dbReference type="EMBL" id="OUS40838.1"/>
    </source>
</evidence>
<comment type="caution">
    <text evidence="2">The sequence shown here is derived from an EMBL/GenBank/DDBJ whole genome shotgun (WGS) entry which is preliminary data.</text>
</comment>
<gene>
    <name evidence="2" type="ORF">A9R00_03990</name>
</gene>
<accession>A0A1Y5HU50</accession>
<dbReference type="CDD" id="cd01822">
    <property type="entry name" value="Lysophospholipase_L1_like"/>
    <property type="match status" value="1"/>
</dbReference>
<evidence type="ECO:0000259" key="1">
    <source>
        <dbReference type="Pfam" id="PF13472"/>
    </source>
</evidence>
<protein>
    <recommendedName>
        <fullName evidence="1">SGNH hydrolase-type esterase domain-containing protein</fullName>
    </recommendedName>
</protein>
<feature type="domain" description="SGNH hydrolase-type esterase" evidence="1">
    <location>
        <begin position="29"/>
        <end position="150"/>
    </location>
</feature>
<dbReference type="InterPro" id="IPR036514">
    <property type="entry name" value="SGNH_hydro_sf"/>
</dbReference>
<evidence type="ECO:0000313" key="3">
    <source>
        <dbReference type="Proteomes" id="UP000227088"/>
    </source>
</evidence>
<proteinExistence type="predicted"/>
<dbReference type="PANTHER" id="PTHR30383">
    <property type="entry name" value="THIOESTERASE 1/PROTEASE 1/LYSOPHOSPHOLIPASE L1"/>
    <property type="match status" value="1"/>
</dbReference>
<name>A0A1Y5HU50_OLEAN</name>
<sequence length="160" mass="17455">MLCLLLKLSLPQANAGENSQSAQHTILIMGDSISAGFGIDKQQGWVALLEDKLQRQALPHSVINNRIINASISGETTSGGANRISKLLQQHNPSLVIIELGGNDGLRGSPIKLIKKNLSYMIKQSQQSETDVLLLGMQIPPNYGQTYSKLFARQYQELAT</sequence>
<reference evidence="3" key="1">
    <citation type="journal article" date="2017" name="Proc. Natl. Acad. Sci. U.S.A.">
        <title>Simulation of Deepwater Horizon oil plume reveals substrate specialization within a complex community of hydrocarbon degraders.</title>
        <authorList>
            <person name="Hu P."/>
            <person name="Dubinsky E.A."/>
            <person name="Probst A.J."/>
            <person name="Wang J."/>
            <person name="Sieber C.M.K."/>
            <person name="Tom L.M."/>
            <person name="Gardinali P."/>
            <person name="Banfield J.F."/>
            <person name="Atlas R.M."/>
            <person name="Andersen G.L."/>
        </authorList>
    </citation>
    <scope>NUCLEOTIDE SEQUENCE [LARGE SCALE GENOMIC DNA]</scope>
</reference>
<dbReference type="PANTHER" id="PTHR30383:SF24">
    <property type="entry name" value="THIOESTERASE 1_PROTEASE 1_LYSOPHOSPHOLIPASE L1"/>
    <property type="match status" value="1"/>
</dbReference>